<name>A0A1X9SVS9_9BACT</name>
<reference evidence="5" key="1">
    <citation type="journal article" date="2017" name="Genome Biol. Evol.">
        <title>Comparative Genomic Analysis Identifies a Campylobacter Clade Deficient in Selenium Metabolism.</title>
        <authorList>
            <person name="Miller W.G."/>
            <person name="Yee E."/>
            <person name="Lopes B.S."/>
            <person name="Chapman M.H."/>
            <person name="Huynh S."/>
            <person name="Bono J.L."/>
            <person name="Parker C.T."/>
            <person name="Strachan N.J.C."/>
            <person name="Forbes K.J."/>
        </authorList>
    </citation>
    <scope>NUCLEOTIDE SEQUENCE [LARGE SCALE GENOMIC DNA]</scope>
    <source>
        <strain evidence="5">RM6137</strain>
    </source>
</reference>
<dbReference type="Proteomes" id="UP000194260">
    <property type="component" value="Chromosome"/>
</dbReference>
<organism evidence="4 5">
    <name type="scientific">Campylobacter porcelli</name>
    <dbReference type="NCBI Taxonomy" id="1660073"/>
    <lineage>
        <taxon>Bacteria</taxon>
        <taxon>Pseudomonadati</taxon>
        <taxon>Campylobacterota</taxon>
        <taxon>Epsilonproteobacteria</taxon>
        <taxon>Campylobacterales</taxon>
        <taxon>Campylobacteraceae</taxon>
        <taxon>Campylobacter</taxon>
    </lineage>
</organism>
<evidence type="ECO:0000259" key="3">
    <source>
        <dbReference type="Pfam" id="PF18838"/>
    </source>
</evidence>
<gene>
    <name evidence="4" type="ORF">CSUIS_0604</name>
</gene>
<dbReference type="InterPro" id="IPR041092">
    <property type="entry name" value="PBECR1"/>
</dbReference>
<feature type="compositionally biased region" description="Basic and acidic residues" evidence="1">
    <location>
        <begin position="438"/>
        <end position="449"/>
    </location>
</feature>
<dbReference type="Pfam" id="PF18838">
    <property type="entry name" value="LPD23"/>
    <property type="match status" value="1"/>
</dbReference>
<feature type="domain" description="Large polyvalent protein associated" evidence="3">
    <location>
        <begin position="964"/>
        <end position="1014"/>
    </location>
</feature>
<feature type="domain" description="Phage-Barnase-EndoU-ColicinE5/D-RelE-like nuclease" evidence="2">
    <location>
        <begin position="713"/>
        <end position="817"/>
    </location>
</feature>
<evidence type="ECO:0000259" key="2">
    <source>
        <dbReference type="Pfam" id="PF18809"/>
    </source>
</evidence>
<dbReference type="RefSeq" id="WP_086297047.1">
    <property type="nucleotide sequence ID" value="NZ_CP018789.1"/>
</dbReference>
<feature type="region of interest" description="Disordered" evidence="1">
    <location>
        <begin position="835"/>
        <end position="854"/>
    </location>
</feature>
<evidence type="ECO:0000313" key="4">
    <source>
        <dbReference type="EMBL" id="ARR00424.1"/>
    </source>
</evidence>
<dbReference type="InterPro" id="IPR040696">
    <property type="entry name" value="LPD23"/>
</dbReference>
<evidence type="ECO:0000256" key="1">
    <source>
        <dbReference type="SAM" id="MobiDB-lite"/>
    </source>
</evidence>
<proteinExistence type="predicted"/>
<dbReference type="EMBL" id="CP018789">
    <property type="protein sequence ID" value="ARR00424.1"/>
    <property type="molecule type" value="Genomic_DNA"/>
</dbReference>
<protein>
    <recommendedName>
        <fullName evidence="6">Large polyvalent protein associated domain-containing protein</fullName>
    </recommendedName>
</protein>
<feature type="region of interest" description="Disordered" evidence="1">
    <location>
        <begin position="428"/>
        <end position="454"/>
    </location>
</feature>
<dbReference type="KEGG" id="camy:CSUIS_0604"/>
<evidence type="ECO:0008006" key="6">
    <source>
        <dbReference type="Google" id="ProtNLM"/>
    </source>
</evidence>
<evidence type="ECO:0000313" key="5">
    <source>
        <dbReference type="Proteomes" id="UP000194260"/>
    </source>
</evidence>
<dbReference type="Pfam" id="PF18809">
    <property type="entry name" value="PBECR1"/>
    <property type="match status" value="1"/>
</dbReference>
<sequence>MGLYRQANNDYAKMKNISDSNLMSQISRDGKTNIEALNAMLKSSDNINGVSLNDFLGSLGAKDRAVAEANLIKGLMDKNSVNGVVDFKALNESLAKIDFQSEFAKELTSQILSKQSILNNTSDILNSLGSRVVKSKGMSQGISADPLKRAETMKANFIVEKLKPLIPYLGNNEALKLHLNRAILNANGDFKLAIKNIENIPNGNLPTPTRNLLNEFKSALKDIEQVVKSQEPTKIKSENQANLVNNSIKGDGFVTYPDSARQIYPHNAIFEVPNEIRQIVDIADRVSASLEWLRSNHPEMFKTQRAVKEVIDYVLKEPENMVLPKKGDGVILLKQNDKKMDEIGINQNSEVFHANKRKLNSDEKKAVSRDALPPHLDADNISLTGRYSVGEKSHLTAFDGNIIPQNAKSEVKEQTKSTQINEQIAKAEPTQKATTTAKEVDINNTEKPHPNTNSRYENIKKFVEGKTNKALDSVIKIYNELYRGVLDDFARAHPSELNLPTNYHAQMENYITKEFLVKHDKEIKEIITQKTSGENRQIALNAFENLKENFDELRSVGIGDLVKPTAKDIKDKIAEIEIKSMSDKELVTQYQKLQDSNARVNQNLFTYLENEIKQREKKLYPFINSDNKDYSYSLEKQLKNRGLMGLKDSDLENIAKERNSRLYLPSYIRENIQKELNINPIREFGTNYAEFYHDGKNAIQKLLTERQGQVAGAFERKELGDIDLVWGEAKTANGDIKGYGLSKIEAKHLNDFASFYGDTPQEKLINGLNEIIKNGKIKPRSGQDGVNIEYNGFIIGINKGFNGAGDNKWVVTAFDNSMSMAEKKAKTARTDNFTSEVSNLSQNSSVNSTTTANKSQAKNMMGGFSTMAMEKAILHLGSGVAGGAINANAEQDPDKKAQAFVKGFLLGAGASVGAIKMLENSAKLAPQLARISQGLARDLPGILNNRPDIIGKALGKTPKDNYNYIFGGENAIGANKAKLKTAQEMAKNGADESQIWAKTGWYKDIDDKWKFEINPQGGKLDIAKLKVPSMYLLNDILKDDELFKAYPELKDLPILQTNSRYEANAEFHSYGNGNYAIFFDYDYLQNATNDEIRSTLYHEIQHAIQRIEGFGTGGNTQNLSYKEYKNLAGEAEARNVQTRLNRTYTKDDAIGGEFNRLLINDIDNPKWQELKQKRTEFVLAGKQDEADKIKKQLDQMKEFLKREVIKNVEGFSTYSPHPFNTLDTNPNEQIVKFDSDVSASVNLRQKAKQYSKFLSEANKPIQVAPNELYKAYTKAKKDLDKPTKKNK</sequence>
<accession>A0A1X9SVS9</accession>